<dbReference type="AlphaFoldDB" id="A0A0B6Y5V0"/>
<feature type="compositionally biased region" description="Basic and acidic residues" evidence="1">
    <location>
        <begin position="60"/>
        <end position="76"/>
    </location>
</feature>
<feature type="non-terminal residue" evidence="2">
    <location>
        <position position="1"/>
    </location>
</feature>
<gene>
    <name evidence="2" type="primary">ORF14161</name>
</gene>
<feature type="region of interest" description="Disordered" evidence="1">
    <location>
        <begin position="53"/>
        <end position="76"/>
    </location>
</feature>
<organism evidence="2">
    <name type="scientific">Arion vulgaris</name>
    <dbReference type="NCBI Taxonomy" id="1028688"/>
    <lineage>
        <taxon>Eukaryota</taxon>
        <taxon>Metazoa</taxon>
        <taxon>Spiralia</taxon>
        <taxon>Lophotrochozoa</taxon>
        <taxon>Mollusca</taxon>
        <taxon>Gastropoda</taxon>
        <taxon>Heterobranchia</taxon>
        <taxon>Euthyneura</taxon>
        <taxon>Panpulmonata</taxon>
        <taxon>Eupulmonata</taxon>
        <taxon>Stylommatophora</taxon>
        <taxon>Helicina</taxon>
        <taxon>Arionoidea</taxon>
        <taxon>Arionidae</taxon>
        <taxon>Arion</taxon>
    </lineage>
</organism>
<dbReference type="EMBL" id="HACG01004842">
    <property type="protein sequence ID" value="CEK51707.1"/>
    <property type="molecule type" value="Transcribed_RNA"/>
</dbReference>
<protein>
    <submittedName>
        <fullName evidence="2">Uncharacterized protein</fullName>
    </submittedName>
</protein>
<sequence length="76" mass="8382">PKPRSIPHSPAATPTSPFVRGKRTDCTLYYMSTILASVAVGFDIGIANTRAIHPNLHTPSGEEDRNMKKRDSYINN</sequence>
<accession>A0A0B6Y5V0</accession>
<proteinExistence type="predicted"/>
<name>A0A0B6Y5V0_9EUPU</name>
<feature type="non-terminal residue" evidence="2">
    <location>
        <position position="76"/>
    </location>
</feature>
<reference evidence="2" key="1">
    <citation type="submission" date="2014-12" db="EMBL/GenBank/DDBJ databases">
        <title>Insight into the proteome of Arion vulgaris.</title>
        <authorList>
            <person name="Aradska J."/>
            <person name="Bulat T."/>
            <person name="Smidak R."/>
            <person name="Sarate P."/>
            <person name="Gangsoo J."/>
            <person name="Sialana F."/>
            <person name="Bilban M."/>
            <person name="Lubec G."/>
        </authorList>
    </citation>
    <scope>NUCLEOTIDE SEQUENCE</scope>
    <source>
        <tissue evidence="2">Skin</tissue>
    </source>
</reference>
<evidence type="ECO:0000313" key="2">
    <source>
        <dbReference type="EMBL" id="CEK51707.1"/>
    </source>
</evidence>
<evidence type="ECO:0000256" key="1">
    <source>
        <dbReference type="SAM" id="MobiDB-lite"/>
    </source>
</evidence>